<dbReference type="Gene3D" id="3.40.50.1240">
    <property type="entry name" value="Phosphoglycerate mutase-like"/>
    <property type="match status" value="1"/>
</dbReference>
<keyword evidence="1 2" id="KW-0378">Hydrolase</keyword>
<evidence type="ECO:0000256" key="1">
    <source>
        <dbReference type="ARBA" id="ARBA00022801"/>
    </source>
</evidence>
<dbReference type="SMART" id="SM00855">
    <property type="entry name" value="PGAM"/>
    <property type="match status" value="1"/>
</dbReference>
<evidence type="ECO:0000313" key="3">
    <source>
        <dbReference type="Proteomes" id="UP001589818"/>
    </source>
</evidence>
<keyword evidence="3" id="KW-1185">Reference proteome</keyword>
<dbReference type="Proteomes" id="UP001589818">
    <property type="component" value="Unassembled WGS sequence"/>
</dbReference>
<dbReference type="InterPro" id="IPR029033">
    <property type="entry name" value="His_PPase_superfam"/>
</dbReference>
<evidence type="ECO:0000313" key="2">
    <source>
        <dbReference type="EMBL" id="MFC0395146.1"/>
    </source>
</evidence>
<proteinExistence type="predicted"/>
<dbReference type="RefSeq" id="WP_204816279.1">
    <property type="nucleotide sequence ID" value="NZ_JANHOF010000001.1"/>
</dbReference>
<dbReference type="InterPro" id="IPR013078">
    <property type="entry name" value="His_Pase_superF_clade-1"/>
</dbReference>
<dbReference type="SUPFAM" id="SSF53254">
    <property type="entry name" value="Phosphoglycerate mutase-like"/>
    <property type="match status" value="1"/>
</dbReference>
<dbReference type="EMBL" id="JBHLVF010000041">
    <property type="protein sequence ID" value="MFC0395146.1"/>
    <property type="molecule type" value="Genomic_DNA"/>
</dbReference>
<comment type="caution">
    <text evidence="2">The sequence shown here is derived from an EMBL/GenBank/DDBJ whole genome shotgun (WGS) entry which is preliminary data.</text>
</comment>
<dbReference type="CDD" id="cd07067">
    <property type="entry name" value="HP_PGM_like"/>
    <property type="match status" value="1"/>
</dbReference>
<dbReference type="GO" id="GO:0016787">
    <property type="term" value="F:hydrolase activity"/>
    <property type="evidence" value="ECO:0007669"/>
    <property type="project" value="UniProtKB-KW"/>
</dbReference>
<dbReference type="EC" id="3.1.3.-" evidence="2"/>
<protein>
    <submittedName>
        <fullName evidence="2">Histidine phosphatase family protein</fullName>
        <ecNumber evidence="2">3.1.3.-</ecNumber>
    </submittedName>
</protein>
<dbReference type="PANTHER" id="PTHR46517:SF1">
    <property type="entry name" value="FRUCTOSE-2,6-BISPHOSPHATASE TIGAR"/>
    <property type="match status" value="1"/>
</dbReference>
<dbReference type="Pfam" id="PF00300">
    <property type="entry name" value="His_Phos_1"/>
    <property type="match status" value="1"/>
</dbReference>
<reference evidence="2 3" key="1">
    <citation type="submission" date="2024-09" db="EMBL/GenBank/DDBJ databases">
        <authorList>
            <person name="Sun Q."/>
            <person name="Mori K."/>
        </authorList>
    </citation>
    <scope>NUCLEOTIDE SEQUENCE [LARGE SCALE GENOMIC DNA]</scope>
    <source>
        <strain evidence="2 3">CCM 4839</strain>
    </source>
</reference>
<dbReference type="PANTHER" id="PTHR46517">
    <property type="entry name" value="FRUCTOSE-2,6-BISPHOSPHATASE TIGAR"/>
    <property type="match status" value="1"/>
</dbReference>
<sequence>MRIGLIRHGKTDWNALGKIQGQTDIPLNQEGIRQATALAARLFQELRQWDAVISSDLLRAHKTAQIIADRLGIPLLPSDERLRERYFGEVEGTTEEERLVKWGKDWRLTDCGQETDDAVRKRALDFINDAYKRMPDQNLLVVTHGSLLAQLLRVMCEKLEDKPIGNMAYSIMERSGDGWEPLLHNCTLHLEQPQSR</sequence>
<organism evidence="2 3">
    <name type="scientific">Paenibacillus mendelii</name>
    <dbReference type="NCBI Taxonomy" id="206163"/>
    <lineage>
        <taxon>Bacteria</taxon>
        <taxon>Bacillati</taxon>
        <taxon>Bacillota</taxon>
        <taxon>Bacilli</taxon>
        <taxon>Bacillales</taxon>
        <taxon>Paenibacillaceae</taxon>
        <taxon>Paenibacillus</taxon>
    </lineage>
</organism>
<gene>
    <name evidence="2" type="ORF">ACFFJ8_27740</name>
</gene>
<dbReference type="InterPro" id="IPR051695">
    <property type="entry name" value="Phosphoglycerate_Mutase"/>
</dbReference>
<name>A0ABV6JGW6_9BACL</name>
<accession>A0ABV6JGW6</accession>